<dbReference type="Pfam" id="PF01833">
    <property type="entry name" value="TIG"/>
    <property type="match status" value="2"/>
</dbReference>
<sequence length="461" mass="51532">MVMQVTTALKAQLINDTEIMCHILKDGIPRNLDSTTSLHVDFQSKKLDGLSLKVVFYQCGSLIYPKNNCGQCESFKYYQPYLKCKWCNGQCIYSGKVCATAETMCPDPVITKVYPLSAHIDAVTPIIVEGFNLASHINETKDVVSLGNISCLTIYPFTVADKVSTRSIPKLTRIFPNYGPLSGGTNITLYGEHLDTGWERMIKIGEQLCGFVTVQAFTSIKPTLAECKTVKSNSTTQMNAPVSMVFDDQAVGDVNFTYVPDPVVWNIQPKKSFQRVSFVMDDVGSVRDLPSNISVLLYYPDPTFYNFNKTLHFTQVIIIKGEHLDVAATAEDVQVLIGCEKCNVTTLEPNRVICNPPTSAPKCTVTRQTLFSIKVSIGFLQREVGQIEYEVSKPFDKKNIQLIVGVVAGVVLFLLLLFVIGYQTKKKSLLRARLQQEREGYEHKLAKIEGRYRNPRQEGQS</sequence>
<keyword evidence="1" id="KW-1133">Transmembrane helix</keyword>
<protein>
    <submittedName>
        <fullName evidence="3">PLX2-like protein</fullName>
    </submittedName>
</protein>
<reference evidence="3" key="1">
    <citation type="submission" date="2022-11" db="EMBL/GenBank/DDBJ databases">
        <title>Centuries of genome instability and evolution in soft-shell clam transmissible cancer (bioRxiv).</title>
        <authorList>
            <person name="Hart S.F.M."/>
            <person name="Yonemitsu M.A."/>
            <person name="Giersch R.M."/>
            <person name="Beal B.F."/>
            <person name="Arriagada G."/>
            <person name="Davis B.W."/>
            <person name="Ostrander E.A."/>
            <person name="Goff S.P."/>
            <person name="Metzger M.J."/>
        </authorList>
    </citation>
    <scope>NUCLEOTIDE SEQUENCE</scope>
    <source>
        <strain evidence="3">MELC-2E11</strain>
        <tissue evidence="3">Siphon/mantle</tissue>
    </source>
</reference>
<dbReference type="EMBL" id="CP111025">
    <property type="protein sequence ID" value="WAR26910.1"/>
    <property type="molecule type" value="Genomic_DNA"/>
</dbReference>
<evidence type="ECO:0000313" key="4">
    <source>
        <dbReference type="Proteomes" id="UP001164746"/>
    </source>
</evidence>
<dbReference type="PANTHER" id="PTHR22625:SF70">
    <property type="entry name" value="PLEXIN A, ISOFORM A"/>
    <property type="match status" value="1"/>
</dbReference>
<evidence type="ECO:0000259" key="2">
    <source>
        <dbReference type="SMART" id="SM00429"/>
    </source>
</evidence>
<dbReference type="InterPro" id="IPR014756">
    <property type="entry name" value="Ig_E-set"/>
</dbReference>
<evidence type="ECO:0000313" key="3">
    <source>
        <dbReference type="EMBL" id="WAR26910.1"/>
    </source>
</evidence>
<dbReference type="Gene3D" id="2.60.40.10">
    <property type="entry name" value="Immunoglobulins"/>
    <property type="match status" value="2"/>
</dbReference>
<gene>
    <name evidence="3" type="ORF">MAR_012614</name>
</gene>
<dbReference type="InterPro" id="IPR002909">
    <property type="entry name" value="IPT_dom"/>
</dbReference>
<dbReference type="InterPro" id="IPR013783">
    <property type="entry name" value="Ig-like_fold"/>
</dbReference>
<keyword evidence="1" id="KW-0472">Membrane</keyword>
<dbReference type="Proteomes" id="UP001164746">
    <property type="component" value="Chromosome 14"/>
</dbReference>
<accession>A0ABY7FY45</accession>
<name>A0ABY7FY45_MYAAR</name>
<organism evidence="3 4">
    <name type="scientific">Mya arenaria</name>
    <name type="common">Soft-shell clam</name>
    <dbReference type="NCBI Taxonomy" id="6604"/>
    <lineage>
        <taxon>Eukaryota</taxon>
        <taxon>Metazoa</taxon>
        <taxon>Spiralia</taxon>
        <taxon>Lophotrochozoa</taxon>
        <taxon>Mollusca</taxon>
        <taxon>Bivalvia</taxon>
        <taxon>Autobranchia</taxon>
        <taxon>Heteroconchia</taxon>
        <taxon>Euheterodonta</taxon>
        <taxon>Imparidentia</taxon>
        <taxon>Neoheterodontei</taxon>
        <taxon>Myida</taxon>
        <taxon>Myoidea</taxon>
        <taxon>Myidae</taxon>
        <taxon>Mya</taxon>
    </lineage>
</organism>
<dbReference type="SMART" id="SM00429">
    <property type="entry name" value="IPT"/>
    <property type="match status" value="1"/>
</dbReference>
<proteinExistence type="predicted"/>
<keyword evidence="1" id="KW-0812">Transmembrane</keyword>
<feature type="domain" description="IPT/TIG" evidence="2">
    <location>
        <begin position="168"/>
        <end position="259"/>
    </location>
</feature>
<dbReference type="InterPro" id="IPR031148">
    <property type="entry name" value="Plexin"/>
</dbReference>
<dbReference type="SUPFAM" id="SSF81296">
    <property type="entry name" value="E set domains"/>
    <property type="match status" value="1"/>
</dbReference>
<dbReference type="PANTHER" id="PTHR22625">
    <property type="entry name" value="PLEXIN"/>
    <property type="match status" value="1"/>
</dbReference>
<keyword evidence="4" id="KW-1185">Reference proteome</keyword>
<feature type="transmembrane region" description="Helical" evidence="1">
    <location>
        <begin position="402"/>
        <end position="422"/>
    </location>
</feature>
<evidence type="ECO:0000256" key="1">
    <source>
        <dbReference type="SAM" id="Phobius"/>
    </source>
</evidence>